<name>A0A4Y7N5E8_9CRUS</name>
<evidence type="ECO:0000259" key="10">
    <source>
        <dbReference type="PROSITE" id="PS50249"/>
    </source>
</evidence>
<dbReference type="InterPro" id="IPR000555">
    <property type="entry name" value="JAMM/MPN+_dom"/>
</dbReference>
<evidence type="ECO:0000256" key="6">
    <source>
        <dbReference type="ARBA" id="ARBA00022917"/>
    </source>
</evidence>
<evidence type="ECO:0000256" key="7">
    <source>
        <dbReference type="ARBA" id="ARBA00047068"/>
    </source>
</evidence>
<keyword evidence="4 8" id="KW-0396">Initiation factor</keyword>
<keyword evidence="9" id="KW-1133">Transmembrane helix</keyword>
<evidence type="ECO:0000256" key="2">
    <source>
        <dbReference type="ARBA" id="ARBA00022490"/>
    </source>
</evidence>
<dbReference type="InterPro" id="IPR045810">
    <property type="entry name" value="eIF3h_C"/>
</dbReference>
<proteinExistence type="evidence at transcript level"/>
<dbReference type="Pfam" id="PF01398">
    <property type="entry name" value="JAB"/>
    <property type="match status" value="1"/>
</dbReference>
<dbReference type="PANTHER" id="PTHR47763:SF4">
    <property type="entry name" value="ALPHA-PROTEIN KINASE VWKA"/>
    <property type="match status" value="1"/>
</dbReference>
<keyword evidence="9" id="KW-0812">Transmembrane</keyword>
<dbReference type="PROSITE" id="PS50249">
    <property type="entry name" value="MPN"/>
    <property type="match status" value="1"/>
</dbReference>
<dbReference type="InterPro" id="IPR056861">
    <property type="entry name" value="HMCN1-like_VWA"/>
</dbReference>
<dbReference type="PANTHER" id="PTHR47763">
    <property type="entry name" value="ALPHA-PROTEIN KINASE VWKA"/>
    <property type="match status" value="1"/>
</dbReference>
<dbReference type="SMART" id="SM00232">
    <property type="entry name" value="JAB_MPN"/>
    <property type="match status" value="1"/>
</dbReference>
<comment type="function">
    <text evidence="8">Component of the eukaryotic translation initiation factor 3 (eIF-3) complex, which is involved in protein synthesis of a specialized repertoire of mRNAs and, together with other initiation factors, stimulates binding of mRNA and methionyl-tRNAi to the 40S ribosome. The eIF-3 complex specifically targets and initiates translation of a subset of mRNAs involved in cell proliferation.</text>
</comment>
<sequence length="833" mass="94103">MSYNALDHLADLTQYLNLTKLFGSSIDIYYSNWLSWLFTPLIAVSLLPGIIIIMLYVTSSLLYIYKLHRYRLLDAYDKDIWDTGRRVVSAIWDALGWIWHGYEINGIENIPPGGALLVYYHGAVPIDFYYICSHILLYEGRLINPVGDRFLFKIPGWSSLLEAFGVIPGTVQSCAALLRKGNLLAIAPGGVYEAQLGDNNYELLWRQRLGFAKKKMANRNRRANAPDVDNTIDLVQVDGLVVAKIIKHCHEEGSSAVDVAQGVLLGLVADTRLEVTNCFPFPKNLDENFDEEDYQMEMMRHLRKVNVDHLHVGWYQSTQQGAFLSTQFLESQFTYQTSIEESVVLIYDPLKTKRGFLHLKAYRLTPQAVALYKDNDFGADAIKTHHLSFESLYQEIRLVIHNSHLVNALLCELSEMVPSYEGSQYLDLGTASVLEKHLRSLTDNVDELLQDTNKFNIYQRQVVKQQQEKQKYVQKRNLENTARQARGEAPLPDEDITKVFKPIPVPPRLEPMVLSAQIAAHCQQVSLFCSQALGKLFLSEALQQPQSSQQTVLKAMEAGMERKPEKKSGVESSILSAIADGDEELVRAYSRISLDPTARARQLDERIVNSVCSKAHMNIDRIARLISQAHQIGICFLLDTTGSMHSYINGVKEQIVEIVTRLEASGCGIEGLSFVGYKDWSDGVNHFEILPFTKSVSEFKSFVATICAKGGGDFPEDVLGGLSRAISLNWPQNSGTKIIFHLGDAPPHGKTIFHDGRHRDDYENGHPRDPPLEELFRDMRLKKLMYYFGRINGECDRMIAAFEKYYGEKIETLDSAEVGNILRSVTESVMRNS</sequence>
<dbReference type="GO" id="GO:0008237">
    <property type="term" value="F:metallopeptidase activity"/>
    <property type="evidence" value="ECO:0007669"/>
    <property type="project" value="InterPro"/>
</dbReference>
<dbReference type="FunFam" id="3.40.140.10:FF:000045">
    <property type="entry name" value="Eukaryotic translation initiation factor 3 subunit H"/>
    <property type="match status" value="1"/>
</dbReference>
<keyword evidence="9" id="KW-0472">Membrane</keyword>
<comment type="similarity">
    <text evidence="8">Belongs to the eIF-3 subunit H family.</text>
</comment>
<dbReference type="GO" id="GO:0003743">
    <property type="term" value="F:translation initiation factor activity"/>
    <property type="evidence" value="ECO:0007669"/>
    <property type="project" value="UniProtKB-UniRule"/>
</dbReference>
<dbReference type="GO" id="GO:0005852">
    <property type="term" value="C:eukaryotic translation initiation factor 3 complex"/>
    <property type="evidence" value="ECO:0007669"/>
    <property type="project" value="UniProtKB-UniRule"/>
</dbReference>
<dbReference type="CDD" id="cd08065">
    <property type="entry name" value="MPN_eIF3h"/>
    <property type="match status" value="1"/>
</dbReference>
<dbReference type="Gene3D" id="3.40.50.410">
    <property type="entry name" value="von Willebrand factor, type A domain"/>
    <property type="match status" value="1"/>
</dbReference>
<organism evidence="11">
    <name type="scientific">Daphnia similis</name>
    <dbReference type="NCBI Taxonomy" id="35528"/>
    <lineage>
        <taxon>Eukaryota</taxon>
        <taxon>Metazoa</taxon>
        <taxon>Ecdysozoa</taxon>
        <taxon>Arthropoda</taxon>
        <taxon>Crustacea</taxon>
        <taxon>Branchiopoda</taxon>
        <taxon>Diplostraca</taxon>
        <taxon>Cladocera</taxon>
        <taxon>Anomopoda</taxon>
        <taxon>Daphniidae</taxon>
        <taxon>Daphnia</taxon>
        <taxon>Daphnia similis group</taxon>
    </lineage>
</organism>
<dbReference type="SUPFAM" id="SSF53300">
    <property type="entry name" value="vWA-like"/>
    <property type="match status" value="1"/>
</dbReference>
<dbReference type="InterPro" id="IPR036465">
    <property type="entry name" value="vWFA_dom_sf"/>
</dbReference>
<dbReference type="AlphaFoldDB" id="A0A4Y7N5E8"/>
<dbReference type="GO" id="GO:0001732">
    <property type="term" value="P:formation of cytoplasmic translation initiation complex"/>
    <property type="evidence" value="ECO:0007669"/>
    <property type="project" value="UniProtKB-UniRule"/>
</dbReference>
<evidence type="ECO:0000256" key="5">
    <source>
        <dbReference type="ARBA" id="ARBA00022729"/>
    </source>
</evidence>
<dbReference type="GO" id="GO:0033290">
    <property type="term" value="C:eukaryotic 48S preinitiation complex"/>
    <property type="evidence" value="ECO:0007669"/>
    <property type="project" value="UniProtKB-UniRule"/>
</dbReference>
<evidence type="ECO:0000256" key="3">
    <source>
        <dbReference type="ARBA" id="ARBA00022525"/>
    </source>
</evidence>
<dbReference type="Gene3D" id="3.40.140.10">
    <property type="entry name" value="Cytidine Deaminase, domain 2"/>
    <property type="match status" value="1"/>
</dbReference>
<reference evidence="11" key="1">
    <citation type="submission" date="2018-08" db="EMBL/GenBank/DDBJ databases">
        <authorList>
            <person name="Cornetti L."/>
        </authorList>
    </citation>
    <scope>NUCLEOTIDE SEQUENCE</scope>
    <source>
        <strain evidence="11">IL-SIM-A20-inb3-14</strain>
    </source>
</reference>
<keyword evidence="2 8" id="KW-0963">Cytoplasm</keyword>
<dbReference type="EMBL" id="LR018404">
    <property type="protein sequence ID" value="SVE88023.1"/>
    <property type="molecule type" value="mRNA"/>
</dbReference>
<evidence type="ECO:0000256" key="4">
    <source>
        <dbReference type="ARBA" id="ARBA00022540"/>
    </source>
</evidence>
<dbReference type="InterPro" id="IPR037518">
    <property type="entry name" value="MPN"/>
</dbReference>
<dbReference type="InterPro" id="IPR027524">
    <property type="entry name" value="eIF3h"/>
</dbReference>
<evidence type="ECO:0000313" key="11">
    <source>
        <dbReference type="EMBL" id="SVE88023.1"/>
    </source>
</evidence>
<keyword evidence="6 8" id="KW-0648">Protein biosynthesis</keyword>
<evidence type="ECO:0000256" key="9">
    <source>
        <dbReference type="SAM" id="Phobius"/>
    </source>
</evidence>
<dbReference type="Pfam" id="PF19445">
    <property type="entry name" value="eIF3h_C"/>
    <property type="match status" value="1"/>
</dbReference>
<keyword evidence="3" id="KW-0964">Secreted</keyword>
<protein>
    <recommendedName>
        <fullName evidence="8">Eukaryotic translation initiation factor 3 subunit H</fullName>
        <shortName evidence="8">eIF3h</shortName>
    </recommendedName>
</protein>
<dbReference type="InterPro" id="IPR052969">
    <property type="entry name" value="Thr-specific_kinase-like"/>
</dbReference>
<evidence type="ECO:0000256" key="1">
    <source>
        <dbReference type="ARBA" id="ARBA00004613"/>
    </source>
</evidence>
<comment type="subunit">
    <text evidence="7">Component of the eukaryotic translation initiation factor 3 (eIF-3) complex. The eIF-3 complex interacts with pix. Interacts with mxt.</text>
</comment>
<dbReference type="CDD" id="cd07987">
    <property type="entry name" value="LPLAT_MGAT-like"/>
    <property type="match status" value="1"/>
</dbReference>
<evidence type="ECO:0000256" key="8">
    <source>
        <dbReference type="HAMAP-Rule" id="MF_03007"/>
    </source>
</evidence>
<gene>
    <name evidence="11" type="primary">EOG090X06SH</name>
</gene>
<dbReference type="Pfam" id="PF25106">
    <property type="entry name" value="VWA_4"/>
    <property type="match status" value="1"/>
</dbReference>
<keyword evidence="5" id="KW-0732">Signal</keyword>
<dbReference type="HAMAP" id="MF_03007">
    <property type="entry name" value="eIF3h"/>
    <property type="match status" value="1"/>
</dbReference>
<accession>A0A4Y7N5E8</accession>
<dbReference type="CDD" id="cd00198">
    <property type="entry name" value="vWFA"/>
    <property type="match status" value="1"/>
</dbReference>
<feature type="transmembrane region" description="Helical" evidence="9">
    <location>
        <begin position="41"/>
        <end position="65"/>
    </location>
</feature>
<feature type="domain" description="MPN" evidence="10">
    <location>
        <begin position="235"/>
        <end position="368"/>
    </location>
</feature>
<comment type="subcellular location">
    <subcellularLocation>
        <location evidence="8">Cytoplasm</location>
    </subcellularLocation>
    <subcellularLocation>
        <location evidence="1">Secreted</location>
    </subcellularLocation>
</comment>
<dbReference type="GO" id="GO:0016282">
    <property type="term" value="C:eukaryotic 43S preinitiation complex"/>
    <property type="evidence" value="ECO:0007669"/>
    <property type="project" value="UniProtKB-UniRule"/>
</dbReference>